<keyword evidence="3" id="KW-1185">Reference proteome</keyword>
<feature type="region of interest" description="Disordered" evidence="1">
    <location>
        <begin position="1"/>
        <end position="47"/>
    </location>
</feature>
<accession>A0ABP6TQH7</accession>
<dbReference type="Proteomes" id="UP001501455">
    <property type="component" value="Unassembled WGS sequence"/>
</dbReference>
<gene>
    <name evidence="2" type="ORF">GCM10019016_034470</name>
</gene>
<evidence type="ECO:0000313" key="2">
    <source>
        <dbReference type="EMBL" id="GAA3496346.1"/>
    </source>
</evidence>
<feature type="compositionally biased region" description="Low complexity" evidence="1">
    <location>
        <begin position="19"/>
        <end position="40"/>
    </location>
</feature>
<dbReference type="EMBL" id="BAAAXF010000023">
    <property type="protein sequence ID" value="GAA3496346.1"/>
    <property type="molecule type" value="Genomic_DNA"/>
</dbReference>
<protein>
    <submittedName>
        <fullName evidence="2">Uncharacterized protein</fullName>
    </submittedName>
</protein>
<feature type="compositionally biased region" description="Polar residues" evidence="1">
    <location>
        <begin position="1"/>
        <end position="13"/>
    </location>
</feature>
<reference evidence="3" key="1">
    <citation type="journal article" date="2019" name="Int. J. Syst. Evol. Microbiol.">
        <title>The Global Catalogue of Microorganisms (GCM) 10K type strain sequencing project: providing services to taxonomists for standard genome sequencing and annotation.</title>
        <authorList>
            <consortium name="The Broad Institute Genomics Platform"/>
            <consortium name="The Broad Institute Genome Sequencing Center for Infectious Disease"/>
            <person name="Wu L."/>
            <person name="Ma J."/>
        </authorList>
    </citation>
    <scope>NUCLEOTIDE SEQUENCE [LARGE SCALE GENOMIC DNA]</scope>
    <source>
        <strain evidence="3">JCM 4816</strain>
    </source>
</reference>
<comment type="caution">
    <text evidence="2">The sequence shown here is derived from an EMBL/GenBank/DDBJ whole genome shotgun (WGS) entry which is preliminary data.</text>
</comment>
<name>A0ABP6TQH7_9ACTN</name>
<organism evidence="2 3">
    <name type="scientific">Streptomyces prasinosporus</name>
    <dbReference type="NCBI Taxonomy" id="68256"/>
    <lineage>
        <taxon>Bacteria</taxon>
        <taxon>Bacillati</taxon>
        <taxon>Actinomycetota</taxon>
        <taxon>Actinomycetes</taxon>
        <taxon>Kitasatosporales</taxon>
        <taxon>Streptomycetaceae</taxon>
        <taxon>Streptomyces</taxon>
        <taxon>Streptomyces albogriseolus group</taxon>
    </lineage>
</organism>
<sequence length="91" mass="9196">MSHSIGSNVSGNGQPAVIASATGTPTSSTASATNARNAFTKSPNVRRRTRTGCGVRFLGAVELDGLGLRRRGMAGVLGCGRKGSSGLRGSY</sequence>
<proteinExistence type="predicted"/>
<evidence type="ECO:0000313" key="3">
    <source>
        <dbReference type="Proteomes" id="UP001501455"/>
    </source>
</evidence>
<evidence type="ECO:0000256" key="1">
    <source>
        <dbReference type="SAM" id="MobiDB-lite"/>
    </source>
</evidence>